<dbReference type="AlphaFoldDB" id="A0A517NV48"/>
<evidence type="ECO:0000313" key="3">
    <source>
        <dbReference type="Proteomes" id="UP000319817"/>
    </source>
</evidence>
<protein>
    <submittedName>
        <fullName evidence="2">Uncharacterized protein</fullName>
    </submittedName>
</protein>
<keyword evidence="1" id="KW-1133">Transmembrane helix</keyword>
<proteinExistence type="predicted"/>
<reference evidence="2 3" key="1">
    <citation type="submission" date="2019-02" db="EMBL/GenBank/DDBJ databases">
        <title>Deep-cultivation of Planctomycetes and their phenomic and genomic characterization uncovers novel biology.</title>
        <authorList>
            <person name="Wiegand S."/>
            <person name="Jogler M."/>
            <person name="Boedeker C."/>
            <person name="Pinto D."/>
            <person name="Vollmers J."/>
            <person name="Rivas-Marin E."/>
            <person name="Kohn T."/>
            <person name="Peeters S.H."/>
            <person name="Heuer A."/>
            <person name="Rast P."/>
            <person name="Oberbeckmann S."/>
            <person name="Bunk B."/>
            <person name="Jeske O."/>
            <person name="Meyerdierks A."/>
            <person name="Storesund J.E."/>
            <person name="Kallscheuer N."/>
            <person name="Luecker S."/>
            <person name="Lage O.M."/>
            <person name="Pohl T."/>
            <person name="Merkel B.J."/>
            <person name="Hornburger P."/>
            <person name="Mueller R.-W."/>
            <person name="Bruemmer F."/>
            <person name="Labrenz M."/>
            <person name="Spormann A.M."/>
            <person name="Op den Camp H."/>
            <person name="Overmann J."/>
            <person name="Amann R."/>
            <person name="Jetten M.S.M."/>
            <person name="Mascher T."/>
            <person name="Medema M.H."/>
            <person name="Devos D.P."/>
            <person name="Kaster A.-K."/>
            <person name="Ovreas L."/>
            <person name="Rohde M."/>
            <person name="Galperin M.Y."/>
            <person name="Jogler C."/>
        </authorList>
    </citation>
    <scope>NUCLEOTIDE SEQUENCE [LARGE SCALE GENOMIC DNA]</scope>
    <source>
        <strain evidence="2 3">K23_9</strain>
    </source>
</reference>
<dbReference type="EMBL" id="CP036526">
    <property type="protein sequence ID" value="QDT10996.1"/>
    <property type="molecule type" value="Genomic_DNA"/>
</dbReference>
<gene>
    <name evidence="2" type="ORF">K239x_29890</name>
</gene>
<name>A0A517NV48_9BACT</name>
<keyword evidence="1" id="KW-0472">Membrane</keyword>
<accession>A0A517NV48</accession>
<keyword evidence="3" id="KW-1185">Reference proteome</keyword>
<dbReference type="Proteomes" id="UP000319817">
    <property type="component" value="Chromosome"/>
</dbReference>
<feature type="transmembrane region" description="Helical" evidence="1">
    <location>
        <begin position="20"/>
        <end position="41"/>
    </location>
</feature>
<evidence type="ECO:0000313" key="2">
    <source>
        <dbReference type="EMBL" id="QDT10996.1"/>
    </source>
</evidence>
<evidence type="ECO:0000256" key="1">
    <source>
        <dbReference type="SAM" id="Phobius"/>
    </source>
</evidence>
<keyword evidence="1" id="KW-0812">Transmembrane</keyword>
<sequence length="182" mass="20020">METQTFVLGDGYRSGINSMIRSILVLCVVLACSTIAVGEVFDLDALKFPSNDRQAFDENNVPASIRGHLNSTITIRGYMMVSSVTSTTDIKRFGMWAETTQKPVNLNAWKILPLHHMLYVEMSGDRSTELLINRPIEVTGKLTIDVIRDSDGTVGTVYKIQASRVSKATKRDGHFPAAGHGC</sequence>
<organism evidence="2 3">
    <name type="scientific">Stieleria marina</name>
    <dbReference type="NCBI Taxonomy" id="1930275"/>
    <lineage>
        <taxon>Bacteria</taxon>
        <taxon>Pseudomonadati</taxon>
        <taxon>Planctomycetota</taxon>
        <taxon>Planctomycetia</taxon>
        <taxon>Pirellulales</taxon>
        <taxon>Pirellulaceae</taxon>
        <taxon>Stieleria</taxon>
    </lineage>
</organism>